<feature type="active site" evidence="9">
    <location>
        <position position="68"/>
    </location>
</feature>
<dbReference type="EMBL" id="JACRWH010000029">
    <property type="protein sequence ID" value="MBC6012579.1"/>
    <property type="molecule type" value="Genomic_DNA"/>
</dbReference>
<evidence type="ECO:0000256" key="1">
    <source>
        <dbReference type="ARBA" id="ARBA00005196"/>
    </source>
</evidence>
<evidence type="ECO:0000256" key="7">
    <source>
        <dbReference type="ARBA" id="ARBA00051712"/>
    </source>
</evidence>
<dbReference type="Proteomes" id="UP000649075">
    <property type="component" value="Unassembled WGS sequence"/>
</dbReference>
<feature type="active site" description="Proton donor" evidence="8">
    <location>
        <position position="68"/>
    </location>
</feature>
<proteinExistence type="inferred from homology"/>
<evidence type="ECO:0000256" key="8">
    <source>
        <dbReference type="HAMAP-Rule" id="MF_00197"/>
    </source>
</evidence>
<comment type="subcellular location">
    <subcellularLocation>
        <location evidence="8">Cytoplasm</location>
    </subcellularLocation>
</comment>
<dbReference type="Pfam" id="PF01678">
    <property type="entry name" value="DAP_epimerase"/>
    <property type="match status" value="2"/>
</dbReference>
<dbReference type="InterPro" id="IPR001653">
    <property type="entry name" value="DAP_epimerase_DapF"/>
</dbReference>
<comment type="function">
    <text evidence="8">Catalyzes the stereoinversion of LL-2,6-diaminopimelate (L,L-DAP) to meso-diaminopimelate (meso-DAP), a precursor of L-lysine and an essential component of the bacterial peptidoglycan.</text>
</comment>
<dbReference type="NCBIfam" id="TIGR00652">
    <property type="entry name" value="DapF"/>
    <property type="match status" value="1"/>
</dbReference>
<evidence type="ECO:0000313" key="10">
    <source>
        <dbReference type="EMBL" id="MBC6012579.1"/>
    </source>
</evidence>
<comment type="caution">
    <text evidence="8">Lacks conserved residue(s) required for the propagation of feature annotation.</text>
</comment>
<comment type="similarity">
    <text evidence="2 8">Belongs to the diaminopimelate epimerase family.</text>
</comment>
<evidence type="ECO:0000256" key="9">
    <source>
        <dbReference type="PROSITE-ProRule" id="PRU10125"/>
    </source>
</evidence>
<sequence length="264" mass="29429">MRIKFSKYHGLGNDFILTRYIEGIDIPTLVQACCSRHTGIGADGMIFVKEDPLEMVYYNQNGSRAPMCGNGIRCFAAYCFDEGINTDEVVPVQTLAGEKIVHLISTSPFEVCVDMEQPLYDNHLIDVDEHENVWKREVCGVDTYSLFMATTHTVVFVDDAFSEKNVELGRRICHDPLFKKQTNVNFIQVIDDTHITVMTYERGCGITLACGTGACASVVVANKLGFVQSECEVQLKLGSLKIEVKDHVYMTGPAKKICEGEFVC</sequence>
<dbReference type="PANTHER" id="PTHR31689:SF0">
    <property type="entry name" value="DIAMINOPIMELATE EPIMERASE"/>
    <property type="match status" value="1"/>
</dbReference>
<keyword evidence="8" id="KW-0963">Cytoplasm</keyword>
<evidence type="ECO:0000256" key="5">
    <source>
        <dbReference type="ARBA" id="ARBA00023154"/>
    </source>
</evidence>
<protein>
    <recommendedName>
        <fullName evidence="3 8">Diaminopimelate epimerase</fullName>
        <shortName evidence="8">DAP epimerase</shortName>
        <ecNumber evidence="3 8">5.1.1.7</ecNumber>
    </recommendedName>
    <alternativeName>
        <fullName evidence="8">PLP-independent amino acid racemase</fullName>
    </alternativeName>
</protein>
<dbReference type="EC" id="5.1.1.7" evidence="3 8"/>
<feature type="binding site" evidence="8">
    <location>
        <begin position="69"/>
        <end position="70"/>
    </location>
    <ligand>
        <name>substrate</name>
    </ligand>
</feature>
<comment type="catalytic activity">
    <reaction evidence="7 8">
        <text>(2S,6S)-2,6-diaminopimelate = meso-2,6-diaminopimelate</text>
        <dbReference type="Rhea" id="RHEA:15393"/>
        <dbReference type="ChEBI" id="CHEBI:57609"/>
        <dbReference type="ChEBI" id="CHEBI:57791"/>
        <dbReference type="EC" id="5.1.1.7"/>
    </reaction>
</comment>
<keyword evidence="5 8" id="KW-0457">Lysine biosynthesis</keyword>
<dbReference type="SUPFAM" id="SSF54506">
    <property type="entry name" value="Diaminopimelate epimerase-like"/>
    <property type="match status" value="2"/>
</dbReference>
<dbReference type="PANTHER" id="PTHR31689">
    <property type="entry name" value="DIAMINOPIMELATE EPIMERASE, CHLOROPLASTIC"/>
    <property type="match status" value="1"/>
</dbReference>
<evidence type="ECO:0000256" key="4">
    <source>
        <dbReference type="ARBA" id="ARBA00022605"/>
    </source>
</evidence>
<dbReference type="PROSITE" id="PS01326">
    <property type="entry name" value="DAP_EPIMERASE"/>
    <property type="match status" value="1"/>
</dbReference>
<dbReference type="GO" id="GO:0008837">
    <property type="term" value="F:diaminopimelate epimerase activity"/>
    <property type="evidence" value="ECO:0007669"/>
    <property type="project" value="UniProtKB-EC"/>
</dbReference>
<comment type="caution">
    <text evidence="10">The sequence shown here is derived from an EMBL/GenBank/DDBJ whole genome shotgun (WGS) entry which is preliminary data.</text>
</comment>
<keyword evidence="4 8" id="KW-0028">Amino-acid biosynthesis</keyword>
<keyword evidence="11" id="KW-1185">Reference proteome</keyword>
<dbReference type="InterPro" id="IPR018510">
    <property type="entry name" value="DAP_epimerase_AS"/>
</dbReference>
<comment type="pathway">
    <text evidence="1 8">Amino-acid biosynthesis; L-lysine biosynthesis via DAP pathway; DL-2,6-diaminopimelate from LL-2,6-diaminopimelate: step 1/1.</text>
</comment>
<name>A0ABR7KJ52_9FIRM</name>
<organism evidence="10 11">
    <name type="scientific">Holdemanella hominis</name>
    <dbReference type="NCBI Taxonomy" id="2764327"/>
    <lineage>
        <taxon>Bacteria</taxon>
        <taxon>Bacillati</taxon>
        <taxon>Bacillota</taxon>
        <taxon>Erysipelotrichia</taxon>
        <taxon>Erysipelotrichales</taxon>
        <taxon>Erysipelotrichaceae</taxon>
        <taxon>Holdemanella</taxon>
    </lineage>
</organism>
<comment type="subunit">
    <text evidence="8">Homodimer.</text>
</comment>
<feature type="binding site" evidence="8">
    <location>
        <begin position="201"/>
        <end position="202"/>
    </location>
    <ligand>
        <name>substrate</name>
    </ligand>
</feature>
<dbReference type="RefSeq" id="WP_186999216.1">
    <property type="nucleotide sequence ID" value="NZ_JACRWH010000029.1"/>
</dbReference>
<feature type="site" description="Could be important to modulate the pK values of the two catalytic cysteine residues" evidence="8">
    <location>
        <position position="201"/>
    </location>
</feature>
<gene>
    <name evidence="8" type="primary">dapF</name>
    <name evidence="10" type="ORF">H8911_07500</name>
</gene>
<feature type="active site" description="Proton acceptor" evidence="8">
    <location>
        <position position="210"/>
    </location>
</feature>
<evidence type="ECO:0000256" key="2">
    <source>
        <dbReference type="ARBA" id="ARBA00010219"/>
    </source>
</evidence>
<dbReference type="HAMAP" id="MF_00197">
    <property type="entry name" value="DAP_epimerase"/>
    <property type="match status" value="1"/>
</dbReference>
<feature type="binding site" evidence="8">
    <location>
        <position position="13"/>
    </location>
    <ligand>
        <name>substrate</name>
    </ligand>
</feature>
<dbReference type="Gene3D" id="3.10.310.10">
    <property type="entry name" value="Diaminopimelate Epimerase, Chain A, domain 1"/>
    <property type="match status" value="2"/>
</dbReference>
<evidence type="ECO:0000256" key="6">
    <source>
        <dbReference type="ARBA" id="ARBA00023235"/>
    </source>
</evidence>
<reference evidence="10 11" key="1">
    <citation type="submission" date="2020-08" db="EMBL/GenBank/DDBJ databases">
        <authorList>
            <person name="Liu C."/>
            <person name="Sun Q."/>
        </authorList>
    </citation>
    <scope>NUCLEOTIDE SEQUENCE [LARGE SCALE GENOMIC DNA]</scope>
    <source>
        <strain evidence="10 11">L34</strain>
    </source>
</reference>
<feature type="site" description="Could be important to modulate the pK values of the two catalytic cysteine residues" evidence="8">
    <location>
        <position position="152"/>
    </location>
</feature>
<feature type="binding site" evidence="8">
    <location>
        <begin position="211"/>
        <end position="212"/>
    </location>
    <ligand>
        <name>substrate</name>
    </ligand>
</feature>
<evidence type="ECO:0000256" key="3">
    <source>
        <dbReference type="ARBA" id="ARBA00013080"/>
    </source>
</evidence>
<keyword evidence="6 8" id="KW-0413">Isomerase</keyword>
<evidence type="ECO:0000313" key="11">
    <source>
        <dbReference type="Proteomes" id="UP000649075"/>
    </source>
</evidence>
<feature type="binding site" evidence="8">
    <location>
        <position position="59"/>
    </location>
    <ligand>
        <name>substrate</name>
    </ligand>
</feature>
<feature type="binding site" evidence="8">
    <location>
        <position position="183"/>
    </location>
    <ligand>
        <name>substrate</name>
    </ligand>
</feature>
<accession>A0ABR7KJ52</accession>